<name>A0A4Y9SEH4_9BURK</name>
<dbReference type="CDD" id="cd02440">
    <property type="entry name" value="AdoMet_MTases"/>
    <property type="match status" value="1"/>
</dbReference>
<dbReference type="GO" id="GO:0008757">
    <property type="term" value="F:S-adenosylmethionine-dependent methyltransferase activity"/>
    <property type="evidence" value="ECO:0007669"/>
    <property type="project" value="InterPro"/>
</dbReference>
<keyword evidence="1 4" id="KW-0489">Methyltransferase</keyword>
<dbReference type="GO" id="GO:0009312">
    <property type="term" value="P:oligosaccharide biosynthetic process"/>
    <property type="evidence" value="ECO:0007669"/>
    <property type="project" value="InterPro"/>
</dbReference>
<proteinExistence type="predicted"/>
<keyword evidence="3" id="KW-0949">S-adenosyl-L-methionine</keyword>
<dbReference type="InterPro" id="IPR029063">
    <property type="entry name" value="SAM-dependent_MTases_sf"/>
</dbReference>
<dbReference type="RefSeq" id="WP_135202622.1">
    <property type="nucleotide sequence ID" value="NZ_SPVG01000169.1"/>
</dbReference>
<keyword evidence="2 4" id="KW-0808">Transferase</keyword>
<dbReference type="EMBL" id="SPVG01000169">
    <property type="protein sequence ID" value="TFW19377.1"/>
    <property type="molecule type" value="Genomic_DNA"/>
</dbReference>
<dbReference type="InterPro" id="IPR008715">
    <property type="entry name" value="SAM-MeTfrase_NodS-like"/>
</dbReference>
<gene>
    <name evidence="4" type="ORF">E4L98_16390</name>
</gene>
<reference evidence="4 5" key="1">
    <citation type="submission" date="2019-03" db="EMBL/GenBank/DDBJ databases">
        <title>Draft Genome Sequence of Duganella callidus sp. nov., a Novel Duganella Species Isolated from Cultivated Soil.</title>
        <authorList>
            <person name="Raths R."/>
            <person name="Peta V."/>
            <person name="Bucking H."/>
        </authorList>
    </citation>
    <scope>NUCLEOTIDE SEQUENCE [LARGE SCALE GENOMIC DNA]</scope>
    <source>
        <strain evidence="4 5">DN04</strain>
    </source>
</reference>
<accession>A0A4Y9SEH4</accession>
<organism evidence="4 5">
    <name type="scientific">Duganella callida</name>
    <dbReference type="NCBI Taxonomy" id="2561932"/>
    <lineage>
        <taxon>Bacteria</taxon>
        <taxon>Pseudomonadati</taxon>
        <taxon>Pseudomonadota</taxon>
        <taxon>Betaproteobacteria</taxon>
        <taxon>Burkholderiales</taxon>
        <taxon>Oxalobacteraceae</taxon>
        <taxon>Telluria group</taxon>
        <taxon>Duganella</taxon>
    </lineage>
</organism>
<evidence type="ECO:0000256" key="1">
    <source>
        <dbReference type="ARBA" id="ARBA00022603"/>
    </source>
</evidence>
<sequence length="205" mass="23589">MNPHATHFQQLYQRDDDPWQVRRRWYEQRKRQLLLASLPAQRYRHVYEPACGNGELTAALAVRAERVTASDVSPTAVKLTRERLARKPGGHAQVSVHCQRVPQDWPLDARFDLIVISEMAYYLSRVDLAQLRDCCINTLTADGVLVLCHWRHPFNDRMLDTTAVHATFDASGSLFRLARHDENDFLLDVWSRSSRSVAQREGLAP</sequence>
<dbReference type="PANTHER" id="PTHR43464">
    <property type="entry name" value="METHYLTRANSFERASE"/>
    <property type="match status" value="1"/>
</dbReference>
<evidence type="ECO:0000256" key="2">
    <source>
        <dbReference type="ARBA" id="ARBA00022679"/>
    </source>
</evidence>
<protein>
    <submittedName>
        <fullName evidence="4">Methyltransferase domain-containing protein</fullName>
    </submittedName>
</protein>
<comment type="caution">
    <text evidence="4">The sequence shown here is derived from an EMBL/GenBank/DDBJ whole genome shotgun (WGS) entry which is preliminary data.</text>
</comment>
<dbReference type="SUPFAM" id="SSF53335">
    <property type="entry name" value="S-adenosyl-L-methionine-dependent methyltransferases"/>
    <property type="match status" value="1"/>
</dbReference>
<evidence type="ECO:0000256" key="3">
    <source>
        <dbReference type="ARBA" id="ARBA00022691"/>
    </source>
</evidence>
<keyword evidence="5" id="KW-1185">Reference proteome</keyword>
<dbReference type="Pfam" id="PF05401">
    <property type="entry name" value="NodS"/>
    <property type="match status" value="1"/>
</dbReference>
<dbReference type="Gene3D" id="3.40.50.150">
    <property type="entry name" value="Vaccinia Virus protein VP39"/>
    <property type="match status" value="1"/>
</dbReference>
<dbReference type="GO" id="GO:0032259">
    <property type="term" value="P:methylation"/>
    <property type="evidence" value="ECO:0007669"/>
    <property type="project" value="UniProtKB-KW"/>
</dbReference>
<dbReference type="Proteomes" id="UP000297729">
    <property type="component" value="Unassembled WGS sequence"/>
</dbReference>
<dbReference type="PANTHER" id="PTHR43464:SF19">
    <property type="entry name" value="UBIQUINONE BIOSYNTHESIS O-METHYLTRANSFERASE, MITOCHONDRIAL"/>
    <property type="match status" value="1"/>
</dbReference>
<dbReference type="OrthoDB" id="116799at2"/>
<dbReference type="AlphaFoldDB" id="A0A4Y9SEH4"/>
<evidence type="ECO:0000313" key="5">
    <source>
        <dbReference type="Proteomes" id="UP000297729"/>
    </source>
</evidence>
<evidence type="ECO:0000313" key="4">
    <source>
        <dbReference type="EMBL" id="TFW19377.1"/>
    </source>
</evidence>